<dbReference type="EMBL" id="CP039126">
    <property type="protein sequence ID" value="QMW76250.1"/>
    <property type="molecule type" value="Genomic_DNA"/>
</dbReference>
<reference evidence="1 2" key="1">
    <citation type="submission" date="2019-04" db="EMBL/GenBank/DDBJ databases">
        <authorList>
            <person name="Schori C."/>
            <person name="Ahrens C."/>
        </authorList>
    </citation>
    <scope>NUCLEOTIDE SEQUENCE [LARGE SCALE GENOMIC DNA]</scope>
    <source>
        <strain evidence="1 2">DSM 2950</strain>
    </source>
</reference>
<evidence type="ECO:0000313" key="1">
    <source>
        <dbReference type="EMBL" id="QMW76250.1"/>
    </source>
</evidence>
<evidence type="ECO:0000313" key="2">
    <source>
        <dbReference type="Proteomes" id="UP000515789"/>
    </source>
</evidence>
<protein>
    <submittedName>
        <fullName evidence="1">Uncharacterized protein</fullName>
    </submittedName>
</protein>
<name>A0A7G5MNQ7_9FIRM</name>
<dbReference type="Proteomes" id="UP000515789">
    <property type="component" value="Chromosome"/>
</dbReference>
<gene>
    <name evidence="1" type="ORF">E5259_00820</name>
</gene>
<dbReference type="AlphaFoldDB" id="A0A7G5MNQ7"/>
<organism evidence="1 2">
    <name type="scientific">Blautia producta</name>
    <dbReference type="NCBI Taxonomy" id="33035"/>
    <lineage>
        <taxon>Bacteria</taxon>
        <taxon>Bacillati</taxon>
        <taxon>Bacillota</taxon>
        <taxon>Clostridia</taxon>
        <taxon>Lachnospirales</taxon>
        <taxon>Lachnospiraceae</taxon>
        <taxon>Blautia</taxon>
    </lineage>
</organism>
<accession>A0A7G5MNQ7</accession>
<proteinExistence type="predicted"/>
<sequence>MGEDRGRELRGSDVRWSAGEIHLPQSLNEEASADEFSEWGKVSSIAAELFAPTQLSPPVLSHTSPSPFYPPYPPFSKHGHCEPSPFCDIIEGKRIC</sequence>